<dbReference type="EMBL" id="QVQY01000001">
    <property type="protein sequence ID" value="RFU52070.1"/>
    <property type="molecule type" value="Genomic_DNA"/>
</dbReference>
<dbReference type="Pfam" id="PF12541">
    <property type="entry name" value="DUF3737"/>
    <property type="match status" value="1"/>
</dbReference>
<dbReference type="InterPro" id="IPR022208">
    <property type="entry name" value="DUF3737"/>
</dbReference>
<evidence type="ECO:0000313" key="3">
    <source>
        <dbReference type="EMBL" id="RFU54262.1"/>
    </source>
</evidence>
<dbReference type="InterPro" id="IPR012334">
    <property type="entry name" value="Pectin_lyas_fold"/>
</dbReference>
<dbReference type="OrthoDB" id="9803285at2"/>
<dbReference type="Proteomes" id="UP000264056">
    <property type="component" value="Unassembled WGS sequence"/>
</dbReference>
<dbReference type="Proteomes" id="UP000262901">
    <property type="component" value="Unassembled WGS sequence"/>
</dbReference>
<sequence>MKMIDQKRLSGERACFQEKNAKISRSVFEDGESPLKESRNIHLTDTIFRWKYPLWYSQAIKADHISLLDTARSGIWYTHHIEISNSLIQAPKTFRRSSHISLKDVHMSDAQESMWNCSDINLEHVEITGDYFAMSSRNITADHLKIVGNYAFDGAENLDISHATLLTKDAFWNCKNVVIRDSTIIGEYFGWNSENITLINCTVESNQGFCYMKNLHMENCQLLHSDLLFEYSTVEADIKSDIISIKNPISGHIAADCIHDIIFDDPDIDRSRTEIRLRKERVTHAV</sequence>
<name>A0A372KPS1_9STRE</name>
<dbReference type="Gene3D" id="2.160.20.10">
    <property type="entry name" value="Single-stranded right-handed beta-helix, Pectin lyase-like"/>
    <property type="match status" value="1"/>
</dbReference>
<dbReference type="EMBL" id="QVQZ01000001">
    <property type="protein sequence ID" value="RFU54262.1"/>
    <property type="molecule type" value="Genomic_DNA"/>
</dbReference>
<dbReference type="SUPFAM" id="SSF51126">
    <property type="entry name" value="Pectin lyase-like"/>
    <property type="match status" value="1"/>
</dbReference>
<evidence type="ECO:0000313" key="1">
    <source>
        <dbReference type="EMBL" id="AXQ78469.1"/>
    </source>
</evidence>
<dbReference type="RefSeq" id="WP_116877359.1">
    <property type="nucleotide sequence ID" value="NZ_CP031733.1"/>
</dbReference>
<dbReference type="InterPro" id="IPR011050">
    <property type="entry name" value="Pectin_lyase_fold/virulence"/>
</dbReference>
<reference evidence="4" key="3">
    <citation type="submission" date="2018-08" db="EMBL/GenBank/DDBJ databases">
        <title>Streptococcus chenjunshii sp. nov., isolated from stools sample of the Tibetan antelope in the Qinghai-Tibet plateau, China.</title>
        <authorList>
            <person name="Tian Z."/>
        </authorList>
    </citation>
    <scope>NUCLEOTIDE SEQUENCE [LARGE SCALE GENOMIC DNA]</scope>
    <source>
        <strain evidence="4">Z15</strain>
    </source>
</reference>
<evidence type="ECO:0000313" key="4">
    <source>
        <dbReference type="Proteomes" id="UP000246115"/>
    </source>
</evidence>
<dbReference type="AlphaFoldDB" id="A0A372KPS1"/>
<reference evidence="2 6" key="1">
    <citation type="submission" date="2018-08" db="EMBL/GenBank/DDBJ databases">
        <title>Draft genome of Streptococcus sp .nov. Z2.</title>
        <authorList>
            <person name="Tian Z."/>
        </authorList>
    </citation>
    <scope>NUCLEOTIDE SEQUENCE [LARGE SCALE GENOMIC DNA]</scope>
    <source>
        <strain evidence="2 6">Z2</strain>
    </source>
</reference>
<evidence type="ECO:0000313" key="6">
    <source>
        <dbReference type="Proteomes" id="UP000264056"/>
    </source>
</evidence>
<accession>A0A372KPS1</accession>
<evidence type="ECO:0000313" key="2">
    <source>
        <dbReference type="EMBL" id="RFU52070.1"/>
    </source>
</evidence>
<organism evidence="3 5">
    <name type="scientific">Streptococcus chenjunshii</name>
    <dbReference type="NCBI Taxonomy" id="2173853"/>
    <lineage>
        <taxon>Bacteria</taxon>
        <taxon>Bacillati</taxon>
        <taxon>Bacillota</taxon>
        <taxon>Bacilli</taxon>
        <taxon>Lactobacillales</taxon>
        <taxon>Streptococcaceae</taxon>
        <taxon>Streptococcus</taxon>
    </lineage>
</organism>
<accession>A0A346NBS4</accession>
<protein>
    <submittedName>
        <fullName evidence="3">DUF3737 family protein</fullName>
    </submittedName>
</protein>
<proteinExistence type="predicted"/>
<dbReference type="Proteomes" id="UP000246115">
    <property type="component" value="Chromosome"/>
</dbReference>
<dbReference type="KEGG" id="schj:DDV21_004945"/>
<reference evidence="3 5" key="2">
    <citation type="submission" date="2018-08" db="EMBL/GenBank/DDBJ databases">
        <title>Draft genome of Streptococcus sp. nov. Z1.</title>
        <authorList>
            <person name="Tian Z."/>
        </authorList>
    </citation>
    <scope>NUCLEOTIDE SEQUENCE [LARGE SCALE GENOMIC DNA]</scope>
    <source>
        <strain evidence="3">Z1</strain>
        <strain evidence="5">Z1(2018)</strain>
    </source>
</reference>
<dbReference type="EMBL" id="CP031733">
    <property type="protein sequence ID" value="AXQ78469.1"/>
    <property type="molecule type" value="Genomic_DNA"/>
</dbReference>
<keyword evidence="6" id="KW-1185">Reference proteome</keyword>
<evidence type="ECO:0000313" key="5">
    <source>
        <dbReference type="Proteomes" id="UP000262901"/>
    </source>
</evidence>
<gene>
    <name evidence="1" type="ORF">DDV21_004945</name>
    <name evidence="2" type="ORF">DDV22_01100</name>
    <name evidence="3" type="ORF">DDV23_01655</name>
</gene>
<reference evidence="1" key="4">
    <citation type="journal article" date="2019" name="Int. J. Syst. Evol. Microbiol.">
        <title>Streptococcus chenjunshii sp. nov. isolated from feces of Tibetan antelopes.</title>
        <authorList>
            <person name="Tian Z."/>
            <person name="Lu S."/>
            <person name="Jin D."/>
            <person name="Yang J."/>
            <person name="Pu J."/>
            <person name="Lai X.H."/>
            <person name="Bai X.N."/>
            <person name="Wu X.M."/>
            <person name="Li J."/>
            <person name="Wang S."/>
            <person name="Xu J."/>
        </authorList>
    </citation>
    <scope>NUCLEOTIDE SEQUENCE</scope>
    <source>
        <strain evidence="1">Z15</strain>
    </source>
</reference>